<organism evidence="4 5">
    <name type="scientific">Candidatus Saganbacteria bacterium</name>
    <dbReference type="NCBI Taxonomy" id="2575572"/>
    <lineage>
        <taxon>Bacteria</taxon>
        <taxon>Bacillati</taxon>
        <taxon>Saganbacteria</taxon>
    </lineage>
</organism>
<dbReference type="InterPro" id="IPR003768">
    <property type="entry name" value="ScpA"/>
</dbReference>
<dbReference type="Pfam" id="PF02616">
    <property type="entry name" value="SMC_ScpA"/>
    <property type="match status" value="1"/>
</dbReference>
<name>A0A833L0U4_UNCSA</name>
<sequence length="217" mass="25488">MKVNIFEISLTEITSAYFEHMKKLLEIDLSSASEFLVMAAYLLEMKSKKLLPQPEEIELRREEEEVEADLAKHLAEYNIFKEAAEHLKRQKEKFSRIYSRYHKEHHPTHEKADFLLTDVNLNDLVTAFQKVYNIFAEEEKTKPIILDEVSLTQRVEEIVEIIRGAGGEVEFEKLFIRRTRMEVVVTFLAVLELCRQKRIRVAQEGRFSGINLRFAKA</sequence>
<evidence type="ECO:0000313" key="5">
    <source>
        <dbReference type="Proteomes" id="UP000488506"/>
    </source>
</evidence>
<keyword evidence="3" id="KW-0175">Coiled coil</keyword>
<comment type="caution">
    <text evidence="4">The sequence shown here is derived from an EMBL/GenBank/DDBJ whole genome shotgun (WGS) entry which is preliminary data.</text>
</comment>
<proteinExistence type="predicted"/>
<reference evidence="4 5" key="1">
    <citation type="submission" date="2019-12" db="EMBL/GenBank/DDBJ databases">
        <authorList>
            <person name="Wolfe R."/>
            <person name="Danczak R."/>
            <person name="Wilkins M."/>
        </authorList>
    </citation>
    <scope>NUCLEOTIDE SEQUENCE [LARGE SCALE GENOMIC DNA]</scope>
    <source>
        <strain evidence="4">X2_MaxBin.013</strain>
    </source>
</reference>
<dbReference type="Gene3D" id="1.10.10.580">
    <property type="entry name" value="Structural maintenance of chromosome 1. Chain E"/>
    <property type="match status" value="1"/>
</dbReference>
<evidence type="ECO:0000313" key="4">
    <source>
        <dbReference type="EMBL" id="KAF0133842.1"/>
    </source>
</evidence>
<accession>A0A833L0U4</accession>
<protein>
    <recommendedName>
        <fullName evidence="2">Segregation and condensation protein A</fullName>
    </recommendedName>
</protein>
<keyword evidence="1" id="KW-0159">Chromosome partition</keyword>
<gene>
    <name evidence="4" type="ORF">FD145_1052</name>
</gene>
<dbReference type="EMBL" id="WPAF01000017">
    <property type="protein sequence ID" value="KAF0133842.1"/>
    <property type="molecule type" value="Genomic_DNA"/>
</dbReference>
<dbReference type="InterPro" id="IPR023093">
    <property type="entry name" value="ScpA-like_C"/>
</dbReference>
<dbReference type="Proteomes" id="UP000488506">
    <property type="component" value="Unassembled WGS sequence"/>
</dbReference>
<evidence type="ECO:0000256" key="2">
    <source>
        <dbReference type="ARBA" id="ARBA00044777"/>
    </source>
</evidence>
<evidence type="ECO:0000256" key="3">
    <source>
        <dbReference type="SAM" id="Coils"/>
    </source>
</evidence>
<evidence type="ECO:0000256" key="1">
    <source>
        <dbReference type="ARBA" id="ARBA00022829"/>
    </source>
</evidence>
<feature type="coiled-coil region" evidence="3">
    <location>
        <begin position="56"/>
        <end position="90"/>
    </location>
</feature>
<dbReference type="Gene3D" id="6.10.250.2410">
    <property type="match status" value="1"/>
</dbReference>
<dbReference type="PANTHER" id="PTHR33969:SF2">
    <property type="entry name" value="SEGREGATION AND CONDENSATION PROTEIN A"/>
    <property type="match status" value="1"/>
</dbReference>
<dbReference type="AlphaFoldDB" id="A0A833L0U4"/>
<dbReference type="GO" id="GO:0007059">
    <property type="term" value="P:chromosome segregation"/>
    <property type="evidence" value="ECO:0007669"/>
    <property type="project" value="UniProtKB-KW"/>
</dbReference>
<dbReference type="PANTHER" id="PTHR33969">
    <property type="entry name" value="SEGREGATION AND CONDENSATION PROTEIN A"/>
    <property type="match status" value="1"/>
</dbReference>